<feature type="compositionally biased region" description="Low complexity" evidence="1">
    <location>
        <begin position="42"/>
        <end position="80"/>
    </location>
</feature>
<evidence type="ECO:0000256" key="1">
    <source>
        <dbReference type="SAM" id="MobiDB-lite"/>
    </source>
</evidence>
<evidence type="ECO:0000313" key="4">
    <source>
        <dbReference type="Proteomes" id="UP000261948"/>
    </source>
</evidence>
<sequence length="672" mass="70608">MQTQKQGGNMHCPSPTIKGSAALPALLCAMLTACGGGGGGDSPSSASAATAAPAPAAAPAPSSSSSAPAPAPAASPDAGSLSFPSMPAPAGAPSGVFISEVANNVYSNSVSWLEIYNNSSAAIDLSRYSLRAPAINPATQEAAASVSFALPQLTVPNNSYVVIGARVNSNLQNGINNVYIANAQNQVPYWQGQTGFAELQSAGATVDFVRFGTSTEQPTTASAWSGPSVAAMSGSASSYNTSIVRSFARFKQTHTAGDWNLVNFATPGGINDVASGVIDSDGDGIPDSAKLSGGTYGGLDLYAMGARPGQRELFIHVDYLSSSDPGVTPDVRALDKIVQAFRKQNIAVHFDVGNLFSASFAPDQHNLSGASTHQRASQRCTQLVQPSQLASGCTSLYATKSANMDIRRKPVFRYLLMASSQQPGGQAGASGSAEMVGDDFLVTLGGWGLKSGSWLLANYQAATIMHELGHTLGLRHGGDEDEAAKPNYFSVMNYLYQISGLPSMTGSSVTQRYYYWLSNYQGKSVPGYSASQPFPESALDDGPETANFRIDYSNGSSLPMDENKLDESALIGRGQVAGSYADWNTNGAQDSATYAWDINNSGSKTLMRDYNDWANLVLNPRRLVNANNSGMVMPSSYKTGISSQGFDPVGMPFQTIHAQEHPLPMRIRQLQH</sequence>
<dbReference type="AlphaFoldDB" id="A0A373FQH6"/>
<dbReference type="GO" id="GO:0008237">
    <property type="term" value="F:metallopeptidase activity"/>
    <property type="evidence" value="ECO:0007669"/>
    <property type="project" value="InterPro"/>
</dbReference>
<dbReference type="Proteomes" id="UP000261948">
    <property type="component" value="Unassembled WGS sequence"/>
</dbReference>
<dbReference type="GO" id="GO:0008270">
    <property type="term" value="F:zinc ion binding"/>
    <property type="evidence" value="ECO:0007669"/>
    <property type="project" value="InterPro"/>
</dbReference>
<gene>
    <name evidence="3" type="ORF">DZC30_07580</name>
</gene>
<feature type="region of interest" description="Disordered" evidence="1">
    <location>
        <begin position="37"/>
        <end position="80"/>
    </location>
</feature>
<dbReference type="GO" id="GO:0006508">
    <property type="term" value="P:proteolysis"/>
    <property type="evidence" value="ECO:0007669"/>
    <property type="project" value="InterPro"/>
</dbReference>
<reference evidence="3 4" key="1">
    <citation type="submission" date="2018-08" db="EMBL/GenBank/DDBJ databases">
        <title>Comamonas testosteroni strain SWCO2.</title>
        <authorList>
            <person name="Jiang N."/>
            <person name="Zhang X.Z."/>
        </authorList>
    </citation>
    <scope>NUCLEOTIDE SEQUENCE [LARGE SCALE GENOMIC DNA]</scope>
    <source>
        <strain evidence="3 4">SWCO2</strain>
    </source>
</reference>
<proteinExistence type="predicted"/>
<dbReference type="Gene3D" id="3.40.390.10">
    <property type="entry name" value="Collagenase (Catalytic Domain)"/>
    <property type="match status" value="1"/>
</dbReference>
<comment type="caution">
    <text evidence="3">The sequence shown here is derived from an EMBL/GenBank/DDBJ whole genome shotgun (WGS) entry which is preliminary data.</text>
</comment>
<dbReference type="InterPro" id="IPR024079">
    <property type="entry name" value="MetalloPept_cat_dom_sf"/>
</dbReference>
<dbReference type="EMBL" id="QURR01000007">
    <property type="protein sequence ID" value="RGE45792.1"/>
    <property type="molecule type" value="Genomic_DNA"/>
</dbReference>
<organism evidence="3 4">
    <name type="scientific">Comamonas testosteroni</name>
    <name type="common">Pseudomonas testosteroni</name>
    <dbReference type="NCBI Taxonomy" id="285"/>
    <lineage>
        <taxon>Bacteria</taxon>
        <taxon>Pseudomonadati</taxon>
        <taxon>Pseudomonadota</taxon>
        <taxon>Betaproteobacteria</taxon>
        <taxon>Burkholderiales</taxon>
        <taxon>Comamonadaceae</taxon>
        <taxon>Comamonas</taxon>
    </lineage>
</organism>
<dbReference type="InterPro" id="IPR006026">
    <property type="entry name" value="Peptidase_Metallo"/>
</dbReference>
<dbReference type="SMART" id="SM00235">
    <property type="entry name" value="ZnMc"/>
    <property type="match status" value="1"/>
</dbReference>
<dbReference type="Pfam" id="PF00932">
    <property type="entry name" value="LTD"/>
    <property type="match status" value="1"/>
</dbReference>
<keyword evidence="4" id="KW-1185">Reference proteome</keyword>
<evidence type="ECO:0000259" key="2">
    <source>
        <dbReference type="PROSITE" id="PS51841"/>
    </source>
</evidence>
<dbReference type="InterPro" id="IPR001322">
    <property type="entry name" value="Lamin_tail_dom"/>
</dbReference>
<evidence type="ECO:0000313" key="3">
    <source>
        <dbReference type="EMBL" id="RGE45792.1"/>
    </source>
</evidence>
<protein>
    <recommendedName>
        <fullName evidence="2">LTD domain-containing protein</fullName>
    </recommendedName>
</protein>
<dbReference type="SUPFAM" id="SSF55486">
    <property type="entry name" value="Metalloproteases ('zincins'), catalytic domain"/>
    <property type="match status" value="1"/>
</dbReference>
<accession>A0A373FQH6</accession>
<feature type="domain" description="LTD" evidence="2">
    <location>
        <begin position="84"/>
        <end position="281"/>
    </location>
</feature>
<dbReference type="PROSITE" id="PS51257">
    <property type="entry name" value="PROKAR_LIPOPROTEIN"/>
    <property type="match status" value="1"/>
</dbReference>
<dbReference type="PROSITE" id="PS51841">
    <property type="entry name" value="LTD"/>
    <property type="match status" value="1"/>
</dbReference>
<name>A0A373FQH6_COMTE</name>